<dbReference type="InParanoid" id="A0A0D2WY86"/>
<sequence length="106" mass="11740">MLSTARVGVEIGRVQAQKKKIKKTHTERGKKPLGTNNGTARTVEERVRCVCGLSFEVCGLLPISHHKHEGRGEGETHAQCDVSVVGRKSLTKVQNHKSQQQTTRKK</sequence>
<keyword evidence="3" id="KW-1185">Reference proteome</keyword>
<organism evidence="2 3">
    <name type="scientific">Capsaspora owczarzaki (strain ATCC 30864)</name>
    <dbReference type="NCBI Taxonomy" id="595528"/>
    <lineage>
        <taxon>Eukaryota</taxon>
        <taxon>Filasterea</taxon>
        <taxon>Capsaspora</taxon>
    </lineage>
</organism>
<evidence type="ECO:0000313" key="3">
    <source>
        <dbReference type="Proteomes" id="UP000008743"/>
    </source>
</evidence>
<name>A0A0D2WY86_CAPO3</name>
<dbReference type="AlphaFoldDB" id="A0A0D2WY86"/>
<feature type="region of interest" description="Disordered" evidence="1">
    <location>
        <begin position="87"/>
        <end position="106"/>
    </location>
</feature>
<feature type="region of interest" description="Disordered" evidence="1">
    <location>
        <begin position="15"/>
        <end position="39"/>
    </location>
</feature>
<gene>
    <name evidence="2" type="ORF">CAOG_010159</name>
</gene>
<protein>
    <submittedName>
        <fullName evidence="2">Uncharacterized protein</fullName>
    </submittedName>
</protein>
<evidence type="ECO:0000256" key="1">
    <source>
        <dbReference type="SAM" id="MobiDB-lite"/>
    </source>
</evidence>
<reference evidence="3" key="1">
    <citation type="submission" date="2011-02" db="EMBL/GenBank/DDBJ databases">
        <title>The Genome Sequence of Capsaspora owczarzaki ATCC 30864.</title>
        <authorList>
            <person name="Russ C."/>
            <person name="Cuomo C."/>
            <person name="Burger G."/>
            <person name="Gray M.W."/>
            <person name="Holland P.W.H."/>
            <person name="King N."/>
            <person name="Lang F.B.F."/>
            <person name="Roger A.J."/>
            <person name="Ruiz-Trillo I."/>
            <person name="Young S.K."/>
            <person name="Zeng Q."/>
            <person name="Gargeya S."/>
            <person name="Alvarado L."/>
            <person name="Berlin A."/>
            <person name="Chapman S.B."/>
            <person name="Chen Z."/>
            <person name="Freedman E."/>
            <person name="Gellesch M."/>
            <person name="Goldberg J."/>
            <person name="Griggs A."/>
            <person name="Gujja S."/>
            <person name="Heilman E."/>
            <person name="Heiman D."/>
            <person name="Howarth C."/>
            <person name="Mehta T."/>
            <person name="Neiman D."/>
            <person name="Pearson M."/>
            <person name="Roberts A."/>
            <person name="Saif S."/>
            <person name="Shea T."/>
            <person name="Shenoy N."/>
            <person name="Sisk P."/>
            <person name="Stolte C."/>
            <person name="Sykes S."/>
            <person name="White J."/>
            <person name="Yandava C."/>
            <person name="Haas B."/>
            <person name="Nusbaum C."/>
            <person name="Birren B."/>
        </authorList>
    </citation>
    <scope>NUCLEOTIDE SEQUENCE</scope>
    <source>
        <strain evidence="3">ATCC 30864</strain>
    </source>
</reference>
<proteinExistence type="predicted"/>
<evidence type="ECO:0000313" key="2">
    <source>
        <dbReference type="EMBL" id="KJE97843.1"/>
    </source>
</evidence>
<accession>A0A0D2WY86</accession>
<feature type="compositionally biased region" description="Polar residues" evidence="1">
    <location>
        <begin position="91"/>
        <end position="106"/>
    </location>
</feature>
<dbReference type="EMBL" id="KE346375">
    <property type="protein sequence ID" value="KJE97843.1"/>
    <property type="molecule type" value="Genomic_DNA"/>
</dbReference>
<dbReference type="Proteomes" id="UP000008743">
    <property type="component" value="Unassembled WGS sequence"/>
</dbReference>